<dbReference type="PANTHER" id="PTHR43649">
    <property type="entry name" value="ARABINOSE-BINDING PROTEIN-RELATED"/>
    <property type="match status" value="1"/>
</dbReference>
<keyword evidence="3" id="KW-1185">Reference proteome</keyword>
<protein>
    <submittedName>
        <fullName evidence="2">Extracellular solute-binding protein</fullName>
    </submittedName>
</protein>
<dbReference type="SUPFAM" id="SSF53850">
    <property type="entry name" value="Periplasmic binding protein-like II"/>
    <property type="match status" value="1"/>
</dbReference>
<dbReference type="PROSITE" id="PS51257">
    <property type="entry name" value="PROKAR_LIPOPROTEIN"/>
    <property type="match status" value="1"/>
</dbReference>
<evidence type="ECO:0000313" key="3">
    <source>
        <dbReference type="Proteomes" id="UP000722125"/>
    </source>
</evidence>
<evidence type="ECO:0000256" key="1">
    <source>
        <dbReference type="SAM" id="SignalP"/>
    </source>
</evidence>
<organism evidence="2 3">
    <name type="scientific">Cellulomonas fulva</name>
    <dbReference type="NCBI Taxonomy" id="2835530"/>
    <lineage>
        <taxon>Bacteria</taxon>
        <taxon>Bacillati</taxon>
        <taxon>Actinomycetota</taxon>
        <taxon>Actinomycetes</taxon>
        <taxon>Micrococcales</taxon>
        <taxon>Cellulomonadaceae</taxon>
        <taxon>Cellulomonas</taxon>
    </lineage>
</organism>
<evidence type="ECO:0000313" key="2">
    <source>
        <dbReference type="EMBL" id="MBT0994506.1"/>
    </source>
</evidence>
<gene>
    <name evidence="2" type="ORF">KIN34_09425</name>
</gene>
<dbReference type="RefSeq" id="WP_214349645.1">
    <property type="nucleotide sequence ID" value="NZ_JAHBOH010000001.1"/>
</dbReference>
<dbReference type="Gene3D" id="3.40.190.10">
    <property type="entry name" value="Periplasmic binding protein-like II"/>
    <property type="match status" value="1"/>
</dbReference>
<dbReference type="Pfam" id="PF01547">
    <property type="entry name" value="SBP_bac_1"/>
    <property type="match status" value="1"/>
</dbReference>
<name>A0ABS5TZH1_9CELL</name>
<proteinExistence type="predicted"/>
<dbReference type="InterPro" id="IPR006059">
    <property type="entry name" value="SBP"/>
</dbReference>
<accession>A0ABS5TZH1</accession>
<feature type="signal peptide" evidence="1">
    <location>
        <begin position="1"/>
        <end position="24"/>
    </location>
</feature>
<dbReference type="InterPro" id="IPR050490">
    <property type="entry name" value="Bact_solute-bd_prot1"/>
</dbReference>
<keyword evidence="1" id="KW-0732">Signal</keyword>
<dbReference type="Proteomes" id="UP000722125">
    <property type="component" value="Unassembled WGS sequence"/>
</dbReference>
<sequence length="463" mass="48295">MGVRRMWAAGAAGMVALVAGCAQGTGGGDATEPAFTPEATMSGSLQVMGFGAGDEIATTRLDRAKAELDGVDVSLVEGDLDIQAFLSAVAAGDPPDIVYANRDQIGTFASRGAVVPLDECYASEDIDQDAFVDAALDQVTFGGHLYGVPEFNTVQLVMADAGLLKDAGLTLDDVNGSDWAAITSATTALARSDGGKVSVIGYDSKLPEFLPLWAQANGADLLSDDGRTAQLDSPEVLEALEFAVGVYDEQGGFAAVKATRDAADFFGAGNQFATSTLGAMPMEQWYVNVLNEVSPDAPMAFDAFRTPAGDPLAYATGSAWAIPAGSGNPAAACRFAAVMTQQDSWLASARARAEAREADGLAFTGILTGNEKADQQIRDELVDVTDEPWASGVEAMYEANDHTFTLPANPADSEFKAAWQDAVNRVLNGQQDAAAAMAQAQEEAQAALDKAWARWDDSSASEQ</sequence>
<reference evidence="2 3" key="1">
    <citation type="submission" date="2021-05" db="EMBL/GenBank/DDBJ databases">
        <title>Description of Cellulomonas sp. DKR-3 sp. nov.</title>
        <authorList>
            <person name="Dahal R.H."/>
            <person name="Chaudhary D.K."/>
        </authorList>
    </citation>
    <scope>NUCLEOTIDE SEQUENCE [LARGE SCALE GENOMIC DNA]</scope>
    <source>
        <strain evidence="2 3">DKR-3</strain>
    </source>
</reference>
<feature type="chain" id="PRO_5046937428" evidence="1">
    <location>
        <begin position="25"/>
        <end position="463"/>
    </location>
</feature>
<dbReference type="PANTHER" id="PTHR43649:SF30">
    <property type="entry name" value="ABC TRANSPORTER SUBSTRATE-BINDING PROTEIN"/>
    <property type="match status" value="1"/>
</dbReference>
<comment type="caution">
    <text evidence="2">The sequence shown here is derived from an EMBL/GenBank/DDBJ whole genome shotgun (WGS) entry which is preliminary data.</text>
</comment>
<dbReference type="EMBL" id="JAHBOH010000001">
    <property type="protein sequence ID" value="MBT0994506.1"/>
    <property type="molecule type" value="Genomic_DNA"/>
</dbReference>